<organism evidence="2 3">
    <name type="scientific">Flavobacterium sandaracinum</name>
    <dbReference type="NCBI Taxonomy" id="2541733"/>
    <lineage>
        <taxon>Bacteria</taxon>
        <taxon>Pseudomonadati</taxon>
        <taxon>Bacteroidota</taxon>
        <taxon>Flavobacteriia</taxon>
        <taxon>Flavobacteriales</taxon>
        <taxon>Flavobacteriaceae</taxon>
        <taxon>Flavobacterium</taxon>
    </lineage>
</organism>
<dbReference type="Pfam" id="PF00583">
    <property type="entry name" value="Acetyltransf_1"/>
    <property type="match status" value="1"/>
</dbReference>
<accession>A0A4R5CYC2</accession>
<gene>
    <name evidence="2" type="ORF">E0F91_04625</name>
</gene>
<protein>
    <submittedName>
        <fullName evidence="2">GNAT family N-acetyltransferase</fullName>
    </submittedName>
</protein>
<sequence length="179" mass="21271">MTFEASTIDDIDSIFHFYDLAVEYQKTKFNKHWQGFERNLVKKEIAEERQWKIIIDNEIACVFAITFDDKSIWKEKNSDKAIYFHRIVTHPKFRGQNFVIKITEWAKPFAQEKGLNYLRLDTWGDNVELIEYYQKCGFDFLGIITPDYNGLPKHYDGITLSLFEIKCSQPPKGELVWKK</sequence>
<keyword evidence="2" id="KW-0808">Transferase</keyword>
<dbReference type="EMBL" id="SMFN01000004">
    <property type="protein sequence ID" value="TDE05872.1"/>
    <property type="molecule type" value="Genomic_DNA"/>
</dbReference>
<name>A0A4R5CYC2_9FLAO</name>
<dbReference type="Gene3D" id="3.40.630.30">
    <property type="match status" value="1"/>
</dbReference>
<dbReference type="AlphaFoldDB" id="A0A4R5CYC2"/>
<dbReference type="PROSITE" id="PS51186">
    <property type="entry name" value="GNAT"/>
    <property type="match status" value="1"/>
</dbReference>
<comment type="caution">
    <text evidence="2">The sequence shown here is derived from an EMBL/GenBank/DDBJ whole genome shotgun (WGS) entry which is preliminary data.</text>
</comment>
<dbReference type="InterPro" id="IPR000182">
    <property type="entry name" value="GNAT_dom"/>
</dbReference>
<dbReference type="GO" id="GO:0016747">
    <property type="term" value="F:acyltransferase activity, transferring groups other than amino-acyl groups"/>
    <property type="evidence" value="ECO:0007669"/>
    <property type="project" value="InterPro"/>
</dbReference>
<dbReference type="CDD" id="cd04301">
    <property type="entry name" value="NAT_SF"/>
    <property type="match status" value="1"/>
</dbReference>
<dbReference type="InterPro" id="IPR016181">
    <property type="entry name" value="Acyl_CoA_acyltransferase"/>
</dbReference>
<dbReference type="OrthoDB" id="758560at2"/>
<reference evidence="2 3" key="1">
    <citation type="submission" date="2019-03" db="EMBL/GenBank/DDBJ databases">
        <title>Flavobacterium LB-D12 sp. nov., isolated from arctic soil.</title>
        <authorList>
            <person name="Chaudhary D.K."/>
        </authorList>
    </citation>
    <scope>NUCLEOTIDE SEQUENCE [LARGE SCALE GENOMIC DNA]</scope>
    <source>
        <strain evidence="2 3">LB-D12</strain>
    </source>
</reference>
<dbReference type="RefSeq" id="WP_132065179.1">
    <property type="nucleotide sequence ID" value="NZ_SMFN01000004.1"/>
</dbReference>
<feature type="domain" description="N-acetyltransferase" evidence="1">
    <location>
        <begin position="1"/>
        <end position="161"/>
    </location>
</feature>
<evidence type="ECO:0000313" key="2">
    <source>
        <dbReference type="EMBL" id="TDE05872.1"/>
    </source>
</evidence>
<evidence type="ECO:0000313" key="3">
    <source>
        <dbReference type="Proteomes" id="UP000294644"/>
    </source>
</evidence>
<dbReference type="SUPFAM" id="SSF55729">
    <property type="entry name" value="Acyl-CoA N-acyltransferases (Nat)"/>
    <property type="match status" value="1"/>
</dbReference>
<evidence type="ECO:0000259" key="1">
    <source>
        <dbReference type="PROSITE" id="PS51186"/>
    </source>
</evidence>
<keyword evidence="3" id="KW-1185">Reference proteome</keyword>
<dbReference type="Proteomes" id="UP000294644">
    <property type="component" value="Unassembled WGS sequence"/>
</dbReference>
<proteinExistence type="predicted"/>